<sequence>MSEILEITDQRLSRIQKFARRNLSKDEVFAFSNKSAGDMLIPGRSIRLSPEFLQQCVKDAQFGVSFMFNHSWSQFGSKGVPYGKVFDGRTQPDTENGETISMSLDKYIIRDDEAVDGVSANALIKRIETGVLSDTSIGWGTDTMVCSICGMNYYGGKCSHWKGATYEMADGTKKKCTVLAMPSSVILQNSNTNLYEESIVWDGAYPGASLSNDGDVIENPNGKFVVIDDYKSLNAGTVVLGQYYNGKLTTMVKKSDHKKVFALKGGENPMNEKLKNMLGTLGVAYEEGKTTFEELCNQLAEKWAAIPQVEAKEGEVDSYMTEEHAKEKLGKELSADEVLKLAKEGLDYHKQVVDEAIAMGVRAQGNGFPAETWKTTFSTMGTGAIKDIMKTFEAQAKAEIPAGRFTNPEAGQQKQAQSIPDEAFRV</sequence>
<feature type="region of interest" description="Disordered" evidence="1">
    <location>
        <begin position="403"/>
        <end position="426"/>
    </location>
</feature>
<accession>A0A1V4SRC5</accession>
<proteinExistence type="predicted"/>
<organism evidence="2 3">
    <name type="scientific">Ruminiclostridium hungatei</name>
    <name type="common">Clostridium hungatei</name>
    <dbReference type="NCBI Taxonomy" id="48256"/>
    <lineage>
        <taxon>Bacteria</taxon>
        <taxon>Bacillati</taxon>
        <taxon>Bacillota</taxon>
        <taxon>Clostridia</taxon>
        <taxon>Eubacteriales</taxon>
        <taxon>Oscillospiraceae</taxon>
        <taxon>Ruminiclostridium</taxon>
    </lineage>
</organism>
<comment type="caution">
    <text evidence="2">The sequence shown here is derived from an EMBL/GenBank/DDBJ whole genome shotgun (WGS) entry which is preliminary data.</text>
</comment>
<dbReference type="EMBL" id="MZGX01000001">
    <property type="protein sequence ID" value="OPX46404.1"/>
    <property type="molecule type" value="Genomic_DNA"/>
</dbReference>
<evidence type="ECO:0000256" key="1">
    <source>
        <dbReference type="SAM" id="MobiDB-lite"/>
    </source>
</evidence>
<evidence type="ECO:0000313" key="3">
    <source>
        <dbReference type="Proteomes" id="UP000191554"/>
    </source>
</evidence>
<keyword evidence="3" id="KW-1185">Reference proteome</keyword>
<name>A0A1V4SRC5_RUMHU</name>
<gene>
    <name evidence="2" type="ORF">CLHUN_02200</name>
</gene>
<evidence type="ECO:0000313" key="2">
    <source>
        <dbReference type="EMBL" id="OPX46404.1"/>
    </source>
</evidence>
<dbReference type="STRING" id="48256.CLHUN_02200"/>
<reference evidence="2 3" key="1">
    <citation type="submission" date="2017-03" db="EMBL/GenBank/DDBJ databases">
        <title>Genome sequence of Clostridium hungatei DSM 14427.</title>
        <authorList>
            <person name="Poehlein A."/>
            <person name="Daniel R."/>
        </authorList>
    </citation>
    <scope>NUCLEOTIDE SEQUENCE [LARGE SCALE GENOMIC DNA]</scope>
    <source>
        <strain evidence="2 3">DSM 14427</strain>
    </source>
</reference>
<protein>
    <recommendedName>
        <fullName evidence="4">DUF2213 domain-containing protein</fullName>
    </recommendedName>
</protein>
<dbReference type="OrthoDB" id="6064658at2"/>
<feature type="compositionally biased region" description="Polar residues" evidence="1">
    <location>
        <begin position="409"/>
        <end position="418"/>
    </location>
</feature>
<dbReference type="AlphaFoldDB" id="A0A1V4SRC5"/>
<dbReference type="Proteomes" id="UP000191554">
    <property type="component" value="Unassembled WGS sequence"/>
</dbReference>
<dbReference type="RefSeq" id="WP_080062719.1">
    <property type="nucleotide sequence ID" value="NZ_MZGX01000001.1"/>
</dbReference>
<evidence type="ECO:0008006" key="4">
    <source>
        <dbReference type="Google" id="ProtNLM"/>
    </source>
</evidence>